<dbReference type="InterPro" id="IPR056647">
    <property type="entry name" value="DUF7745"/>
</dbReference>
<feature type="domain" description="DUF7745" evidence="2">
    <location>
        <begin position="62"/>
        <end position="318"/>
    </location>
</feature>
<evidence type="ECO:0000256" key="1">
    <source>
        <dbReference type="SAM" id="Coils"/>
    </source>
</evidence>
<comment type="caution">
    <text evidence="3">The sequence shown here is derived from an EMBL/GenBank/DDBJ whole genome shotgun (WGS) entry which is preliminary data.</text>
</comment>
<keyword evidence="1" id="KW-0175">Coiled coil</keyword>
<dbReference type="Proteomes" id="UP000593579">
    <property type="component" value="Unassembled WGS sequence"/>
</dbReference>
<dbReference type="OrthoDB" id="1430424at2759"/>
<proteinExistence type="predicted"/>
<gene>
    <name evidence="3" type="ORF">Gogos_021185</name>
</gene>
<dbReference type="PANTHER" id="PTHR48200">
    <property type="entry name" value="PROTEIN, PUTATIVE-RELATED"/>
    <property type="match status" value="1"/>
</dbReference>
<organism evidence="3 4">
    <name type="scientific">Gossypium gossypioides</name>
    <name type="common">Mexican cotton</name>
    <name type="synonym">Selera gossypioides</name>
    <dbReference type="NCBI Taxonomy" id="34282"/>
    <lineage>
        <taxon>Eukaryota</taxon>
        <taxon>Viridiplantae</taxon>
        <taxon>Streptophyta</taxon>
        <taxon>Embryophyta</taxon>
        <taxon>Tracheophyta</taxon>
        <taxon>Spermatophyta</taxon>
        <taxon>Magnoliopsida</taxon>
        <taxon>eudicotyledons</taxon>
        <taxon>Gunneridae</taxon>
        <taxon>Pentapetalae</taxon>
        <taxon>rosids</taxon>
        <taxon>malvids</taxon>
        <taxon>Malvales</taxon>
        <taxon>Malvaceae</taxon>
        <taxon>Malvoideae</taxon>
        <taxon>Gossypium</taxon>
    </lineage>
</organism>
<accession>A0A7J9D3M5</accession>
<evidence type="ECO:0000313" key="4">
    <source>
        <dbReference type="Proteomes" id="UP000593579"/>
    </source>
</evidence>
<dbReference type="EMBL" id="JABEZY010268959">
    <property type="protein sequence ID" value="MBA0755332.1"/>
    <property type="molecule type" value="Genomic_DNA"/>
</dbReference>
<sequence>MEKGFLDKVEDNAAVQAWSEMTQHEKGDSLAEGYISELWDFTRISVTQNSSQELKEIWGQWNDEVRQLFYSNYVDLPYLLDMKVDKRLFRALIQFWNPAYSCFTFEKVNLVPTVEKYMALLRCSKFQVDRIYSRSVNIPTFFKKRLMNITGMSELWVTAQIQQKGDSKCIPWKNLKDIILAHPNTKKRVDVFTLSIYGLVVFPKALGHIDEAVTNLFDRLDKRVTPVPTILAETFRSLNACQRAGEGRFIGCVQLLLAWFHSHFWKVDKVSYRVFSENYSPLKDIITTPRRDDISEEKWMAILQNLQEEDIEWRALWLLPDEILYLRDMSMQLEKKIEQMEEEKMNLRLDADVQKLEVEILRKGKTKAEEDLDGLKIDYKKLRLSMRTVGLGKTSEQWRQEIQEEKNKADIWERKF</sequence>
<dbReference type="PANTHER" id="PTHR48200:SF1">
    <property type="entry name" value="AMINOTRANSFERASE-LIKE PLANT MOBILE DOMAIN-CONTAINING PROTEIN"/>
    <property type="match status" value="1"/>
</dbReference>
<evidence type="ECO:0000313" key="3">
    <source>
        <dbReference type="EMBL" id="MBA0755332.1"/>
    </source>
</evidence>
<evidence type="ECO:0000259" key="2">
    <source>
        <dbReference type="Pfam" id="PF24924"/>
    </source>
</evidence>
<reference evidence="3 4" key="1">
    <citation type="journal article" date="2019" name="Genome Biol. Evol.">
        <title>Insights into the evolution of the New World diploid cottons (Gossypium, subgenus Houzingenia) based on genome sequencing.</title>
        <authorList>
            <person name="Grover C.E."/>
            <person name="Arick M.A. 2nd"/>
            <person name="Thrash A."/>
            <person name="Conover J.L."/>
            <person name="Sanders W.S."/>
            <person name="Peterson D.G."/>
            <person name="Frelichowski J.E."/>
            <person name="Scheffler J.A."/>
            <person name="Scheffler B.E."/>
            <person name="Wendel J.F."/>
        </authorList>
    </citation>
    <scope>NUCLEOTIDE SEQUENCE [LARGE SCALE GENOMIC DNA]</scope>
    <source>
        <strain evidence="3">5</strain>
        <tissue evidence="3">Leaf</tissue>
    </source>
</reference>
<feature type="coiled-coil region" evidence="1">
    <location>
        <begin position="323"/>
        <end position="415"/>
    </location>
</feature>
<keyword evidence="4" id="KW-1185">Reference proteome</keyword>
<dbReference type="Pfam" id="PF24924">
    <property type="entry name" value="DUF7745"/>
    <property type="match status" value="1"/>
</dbReference>
<protein>
    <recommendedName>
        <fullName evidence="2">DUF7745 domain-containing protein</fullName>
    </recommendedName>
</protein>
<name>A0A7J9D3M5_GOSGO</name>
<dbReference type="AlphaFoldDB" id="A0A7J9D3M5"/>